<dbReference type="EMBL" id="LT671858">
    <property type="protein sequence ID" value="SIM88303.1"/>
    <property type="molecule type" value="Genomic_DNA"/>
</dbReference>
<keyword evidence="1" id="KW-0175">Coiled coil</keyword>
<evidence type="ECO:0000313" key="3">
    <source>
        <dbReference type="Proteomes" id="UP000195607"/>
    </source>
</evidence>
<protein>
    <submittedName>
        <fullName evidence="2">Uncharacterized protein</fullName>
    </submittedName>
</protein>
<name>A0A1N5WT48_9ARCH</name>
<evidence type="ECO:0000313" key="2">
    <source>
        <dbReference type="EMBL" id="SIM88303.1"/>
    </source>
</evidence>
<gene>
    <name evidence="2" type="ORF">CSP5_1977</name>
</gene>
<evidence type="ECO:0000256" key="1">
    <source>
        <dbReference type="SAM" id="Coils"/>
    </source>
</evidence>
<accession>A0A1N5WT48</accession>
<feature type="coiled-coil region" evidence="1">
    <location>
        <begin position="43"/>
        <end position="73"/>
    </location>
</feature>
<sequence length="76" mass="8677">MLKCADCGDTVMPGKEFPFEIEGVVRVYGCELCALHHAKVLEIEKIEKQYATIAAKREELKEIEIQKELLRKEVGK</sequence>
<dbReference type="AlphaFoldDB" id="A0A1N5WT48"/>
<dbReference type="Proteomes" id="UP000195607">
    <property type="component" value="Chromosome I"/>
</dbReference>
<organism evidence="2 3">
    <name type="scientific">Cuniculiplasma divulgatum</name>
    <dbReference type="NCBI Taxonomy" id="1673428"/>
    <lineage>
        <taxon>Archaea</taxon>
        <taxon>Methanobacteriati</taxon>
        <taxon>Thermoplasmatota</taxon>
        <taxon>Thermoplasmata</taxon>
        <taxon>Thermoplasmatales</taxon>
        <taxon>Cuniculiplasmataceae</taxon>
        <taxon>Cuniculiplasma</taxon>
    </lineage>
</organism>
<reference evidence="2 3" key="1">
    <citation type="submission" date="2016-04" db="EMBL/GenBank/DDBJ databases">
        <authorList>
            <person name="Evans L.H."/>
            <person name="Alamgir A."/>
            <person name="Owens N."/>
            <person name="Weber N.D."/>
            <person name="Virtaneva K."/>
            <person name="Barbian K."/>
            <person name="Babar A."/>
            <person name="Rosenke K."/>
        </authorList>
    </citation>
    <scope>NUCLEOTIDE SEQUENCE [LARGE SCALE GENOMIC DNA]</scope>
    <source>
        <strain evidence="3">S5(T) (JCM 30642 \VKM B-2941)</strain>
    </source>
</reference>
<proteinExistence type="predicted"/>